<dbReference type="RefSeq" id="WP_135831901.1">
    <property type="nucleotide sequence ID" value="NZ_CP038462.1"/>
</dbReference>
<organism evidence="2 3">
    <name type="scientific">Nocardioides daphniae</name>
    <dbReference type="NCBI Taxonomy" id="402297"/>
    <lineage>
        <taxon>Bacteria</taxon>
        <taxon>Bacillati</taxon>
        <taxon>Actinomycetota</taxon>
        <taxon>Actinomycetes</taxon>
        <taxon>Propionibacteriales</taxon>
        <taxon>Nocardioidaceae</taxon>
        <taxon>Nocardioides</taxon>
    </lineage>
</organism>
<dbReference type="KEGG" id="ndp:E2C04_05795"/>
<accession>A0A4P7U9P9</accession>
<gene>
    <name evidence="2" type="ORF">E2C04_05795</name>
</gene>
<evidence type="ECO:0000313" key="3">
    <source>
        <dbReference type="Proteomes" id="UP000297025"/>
    </source>
</evidence>
<reference evidence="2 3" key="1">
    <citation type="journal article" date="2008" name="Int. J. Syst. Evol. Microbiol.">
        <title>Nocardioides daphniae sp. nov., isolated from Daphnia cucullata (Crustacea: Cladocera).</title>
        <authorList>
            <person name="Toth E.M."/>
            <person name="Keki Z."/>
            <person name="Homonnay Z.G."/>
            <person name="Borsodi A.K."/>
            <person name="Marialigeti K."/>
            <person name="Schumann P."/>
        </authorList>
    </citation>
    <scope>NUCLEOTIDE SEQUENCE [LARGE SCALE GENOMIC DNA]</scope>
    <source>
        <strain evidence="2 3">JCM 16608</strain>
    </source>
</reference>
<evidence type="ECO:0000256" key="1">
    <source>
        <dbReference type="SAM" id="MobiDB-lite"/>
    </source>
</evidence>
<proteinExistence type="predicted"/>
<evidence type="ECO:0000313" key="2">
    <source>
        <dbReference type="EMBL" id="QCC76853.1"/>
    </source>
</evidence>
<sequence length="124" mass="13066">MTDRGGLTRTTDVTIAVTDVNEAPTALALSRNIVVENAPADTVVGTIEVTDPDAGAPYRFQVLPGADGDDFAVRGDQLVSSRPWTTKSRRPAPSGSRSPTPRASPSPPRSGSASPTSTRRPPRW</sequence>
<dbReference type="OrthoDB" id="466259at2"/>
<dbReference type="EMBL" id="CP038462">
    <property type="protein sequence ID" value="QCC76853.1"/>
    <property type="molecule type" value="Genomic_DNA"/>
</dbReference>
<dbReference type="SUPFAM" id="SSF49313">
    <property type="entry name" value="Cadherin-like"/>
    <property type="match status" value="1"/>
</dbReference>
<name>A0A4P7U9P9_9ACTN</name>
<feature type="compositionally biased region" description="Low complexity" evidence="1">
    <location>
        <begin position="109"/>
        <end position="124"/>
    </location>
</feature>
<dbReference type="CDD" id="cd11304">
    <property type="entry name" value="Cadherin_repeat"/>
    <property type="match status" value="1"/>
</dbReference>
<protein>
    <recommendedName>
        <fullName evidence="4">Cadherin domain-containing protein</fullName>
    </recommendedName>
</protein>
<dbReference type="InterPro" id="IPR015919">
    <property type="entry name" value="Cadherin-like_sf"/>
</dbReference>
<dbReference type="Gene3D" id="2.60.40.60">
    <property type="entry name" value="Cadherins"/>
    <property type="match status" value="1"/>
</dbReference>
<dbReference type="GO" id="GO:0005509">
    <property type="term" value="F:calcium ion binding"/>
    <property type="evidence" value="ECO:0007669"/>
    <property type="project" value="InterPro"/>
</dbReference>
<dbReference type="AlphaFoldDB" id="A0A4P7U9P9"/>
<evidence type="ECO:0008006" key="4">
    <source>
        <dbReference type="Google" id="ProtNLM"/>
    </source>
</evidence>
<dbReference type="GO" id="GO:0016020">
    <property type="term" value="C:membrane"/>
    <property type="evidence" value="ECO:0007669"/>
    <property type="project" value="InterPro"/>
</dbReference>
<dbReference type="Proteomes" id="UP000297025">
    <property type="component" value="Chromosome"/>
</dbReference>
<feature type="region of interest" description="Disordered" evidence="1">
    <location>
        <begin position="71"/>
        <end position="124"/>
    </location>
</feature>
<feature type="compositionally biased region" description="Low complexity" evidence="1">
    <location>
        <begin position="91"/>
        <end position="101"/>
    </location>
</feature>